<gene>
    <name evidence="7" type="ORF">MRATA1EN1_LOCUS30311</name>
</gene>
<feature type="region of interest" description="Disordered" evidence="5">
    <location>
        <begin position="121"/>
        <end position="149"/>
    </location>
</feature>
<proteinExistence type="inferred from homology"/>
<dbReference type="InterPro" id="IPR036388">
    <property type="entry name" value="WH-like_DNA-bd_sf"/>
</dbReference>
<organism evidence="7 8">
    <name type="scientific">Rangifer tarandus platyrhynchus</name>
    <name type="common">Svalbard reindeer</name>
    <dbReference type="NCBI Taxonomy" id="3082113"/>
    <lineage>
        <taxon>Eukaryota</taxon>
        <taxon>Metazoa</taxon>
        <taxon>Chordata</taxon>
        <taxon>Craniata</taxon>
        <taxon>Vertebrata</taxon>
        <taxon>Euteleostomi</taxon>
        <taxon>Mammalia</taxon>
        <taxon>Eutheria</taxon>
        <taxon>Laurasiatheria</taxon>
        <taxon>Artiodactyla</taxon>
        <taxon>Ruminantia</taxon>
        <taxon>Pecora</taxon>
        <taxon>Cervidae</taxon>
        <taxon>Odocoileinae</taxon>
        <taxon>Rangifer</taxon>
    </lineage>
</organism>
<evidence type="ECO:0000313" key="7">
    <source>
        <dbReference type="EMBL" id="CAI9181349.1"/>
    </source>
</evidence>
<evidence type="ECO:0000256" key="2">
    <source>
        <dbReference type="ARBA" id="ARBA00006403"/>
    </source>
</evidence>
<reference evidence="7" key="1">
    <citation type="submission" date="2023-04" db="EMBL/GenBank/DDBJ databases">
        <authorList>
            <consortium name="ELIXIR-Norway"/>
        </authorList>
    </citation>
    <scope>NUCLEOTIDE SEQUENCE [LARGE SCALE GENOMIC DNA]</scope>
</reference>
<dbReference type="PROSITE" id="PS50838">
    <property type="entry name" value="MAGE"/>
    <property type="match status" value="1"/>
</dbReference>
<dbReference type="EMBL" id="OX460344">
    <property type="protein sequence ID" value="CAI9181349.1"/>
    <property type="molecule type" value="Genomic_DNA"/>
</dbReference>
<dbReference type="SMART" id="SM01373">
    <property type="entry name" value="MAGE"/>
    <property type="match status" value="1"/>
</dbReference>
<dbReference type="PANTHER" id="PTHR11736">
    <property type="entry name" value="MELANOMA-ASSOCIATED ANTIGEN MAGE ANTIGEN"/>
    <property type="match status" value="1"/>
</dbReference>
<evidence type="ECO:0000256" key="3">
    <source>
        <dbReference type="ARBA" id="ARBA00023125"/>
    </source>
</evidence>
<keyword evidence="8" id="KW-1185">Reference proteome</keyword>
<accession>A0ABN9ABG5</accession>
<evidence type="ECO:0000259" key="6">
    <source>
        <dbReference type="PROSITE" id="PS50838"/>
    </source>
</evidence>
<evidence type="ECO:0000256" key="1">
    <source>
        <dbReference type="ARBA" id="ARBA00004123"/>
    </source>
</evidence>
<protein>
    <recommendedName>
        <fullName evidence="6">MAGE domain-containing protein</fullName>
    </recommendedName>
</protein>
<dbReference type="Gene3D" id="1.10.10.10">
    <property type="entry name" value="Winged helix-like DNA-binding domain superfamily/Winged helix DNA-binding domain"/>
    <property type="match status" value="1"/>
</dbReference>
<evidence type="ECO:0000256" key="5">
    <source>
        <dbReference type="SAM" id="MobiDB-lite"/>
    </source>
</evidence>
<keyword evidence="3" id="KW-0238">DNA-binding</keyword>
<dbReference type="SUPFAM" id="SSF46785">
    <property type="entry name" value="Winged helix' DNA-binding domain"/>
    <property type="match status" value="1"/>
</dbReference>
<dbReference type="Gene3D" id="1.10.10.1200">
    <property type="entry name" value="MAGE homology domain, winged helix WH1 motif"/>
    <property type="match status" value="1"/>
</dbReference>
<dbReference type="PANTHER" id="PTHR11736:SF81">
    <property type="entry name" value="MAGE DOMAIN-CONTAINING PROTEIN"/>
    <property type="match status" value="1"/>
</dbReference>
<dbReference type="Pfam" id="PF00447">
    <property type="entry name" value="HSF_DNA-bind"/>
    <property type="match status" value="1"/>
</dbReference>
<dbReference type="InterPro" id="IPR037445">
    <property type="entry name" value="MAGE"/>
</dbReference>
<comment type="subcellular location">
    <subcellularLocation>
        <location evidence="1">Nucleus</location>
    </subcellularLocation>
</comment>
<dbReference type="InterPro" id="IPR000232">
    <property type="entry name" value="HSF_DNA-bd"/>
</dbReference>
<dbReference type="Proteomes" id="UP001176941">
    <property type="component" value="Chromosome Y"/>
</dbReference>
<evidence type="ECO:0000256" key="4">
    <source>
        <dbReference type="ARBA" id="ARBA00023242"/>
    </source>
</evidence>
<name>A0ABN9ABG5_RANTA</name>
<dbReference type="Pfam" id="PF01454">
    <property type="entry name" value="MAGE"/>
    <property type="match status" value="1"/>
</dbReference>
<keyword evidence="4" id="KW-0539">Nucleus</keyword>
<dbReference type="InterPro" id="IPR041898">
    <property type="entry name" value="MAGE_WH1"/>
</dbReference>
<dbReference type="InterPro" id="IPR036390">
    <property type="entry name" value="WH_DNA-bd_sf"/>
</dbReference>
<sequence>MKFLLLKYRAKKLTSQAEMLKKVIRDNQEHFPVVFSQASECLQLVFGMEVKEGPKPEMVNKKENNAVLVLSFPRKLWRIVDDAAFTSVRWNDEGDMVVIEADLFQTEVLQRRAIMLVVEMSDPSKPSKAKEDLQDPGEAQGPGEGSRSACCELLWGPQA</sequence>
<feature type="domain" description="MAGE" evidence="6">
    <location>
        <begin position="1"/>
        <end position="52"/>
    </location>
</feature>
<evidence type="ECO:0000313" key="8">
    <source>
        <dbReference type="Proteomes" id="UP001176941"/>
    </source>
</evidence>
<comment type="similarity">
    <text evidence="2">Belongs to the HSF family.</text>
</comment>
<dbReference type="InterPro" id="IPR002190">
    <property type="entry name" value="MHD_dom"/>
</dbReference>